<keyword evidence="4" id="KW-1185">Reference proteome</keyword>
<evidence type="ECO:0000256" key="1">
    <source>
        <dbReference type="SAM" id="SignalP"/>
    </source>
</evidence>
<gene>
    <name evidence="3" type="ORF">HG15A2_32630</name>
</gene>
<dbReference type="PROSITE" id="PS51257">
    <property type="entry name" value="PROKAR_LIPOPROTEIN"/>
    <property type="match status" value="1"/>
</dbReference>
<keyword evidence="1" id="KW-0732">Signal</keyword>
<name>A0A517MYH0_9BACT</name>
<dbReference type="Proteomes" id="UP000319852">
    <property type="component" value="Chromosome"/>
</dbReference>
<sequence length="258" mass="27921" precursor="true">MRKLFFSLAMVATLACVAAPAVADADADRNSAQKIAETIKGSGQLEDFRVGVKYQDGVAWLLGNVTDARQKATAEQLAIRCAGVEKVVNRLKITGQGNGSPENTVEHQQASNIQPTSAMQSVGMPQALPMQARQAAPRNNMPRPFASRAGGGVQPVQYCPPGGGMGGAPMGQTTMGPMPGGGQTNYENPQMPDYAWPSYAANPNYAALTYPKQYSASAWPYIGPFYPYPQVPLGWRKVTLEWDDGWWFLDFKDCKDCH</sequence>
<dbReference type="AlphaFoldDB" id="A0A517MYH0"/>
<dbReference type="PROSITE" id="PS50914">
    <property type="entry name" value="BON"/>
    <property type="match status" value="1"/>
</dbReference>
<evidence type="ECO:0000313" key="3">
    <source>
        <dbReference type="EMBL" id="QDS99932.1"/>
    </source>
</evidence>
<accession>A0A517MYH0</accession>
<feature type="signal peptide" evidence="1">
    <location>
        <begin position="1"/>
        <end position="23"/>
    </location>
</feature>
<reference evidence="3 4" key="1">
    <citation type="submission" date="2019-02" db="EMBL/GenBank/DDBJ databases">
        <title>Deep-cultivation of Planctomycetes and their phenomic and genomic characterization uncovers novel biology.</title>
        <authorList>
            <person name="Wiegand S."/>
            <person name="Jogler M."/>
            <person name="Boedeker C."/>
            <person name="Pinto D."/>
            <person name="Vollmers J."/>
            <person name="Rivas-Marin E."/>
            <person name="Kohn T."/>
            <person name="Peeters S.H."/>
            <person name="Heuer A."/>
            <person name="Rast P."/>
            <person name="Oberbeckmann S."/>
            <person name="Bunk B."/>
            <person name="Jeske O."/>
            <person name="Meyerdierks A."/>
            <person name="Storesund J.E."/>
            <person name="Kallscheuer N."/>
            <person name="Luecker S."/>
            <person name="Lage O.M."/>
            <person name="Pohl T."/>
            <person name="Merkel B.J."/>
            <person name="Hornburger P."/>
            <person name="Mueller R.-W."/>
            <person name="Bruemmer F."/>
            <person name="Labrenz M."/>
            <person name="Spormann A.M."/>
            <person name="Op den Camp H."/>
            <person name="Overmann J."/>
            <person name="Amann R."/>
            <person name="Jetten M.S.M."/>
            <person name="Mascher T."/>
            <person name="Medema M.H."/>
            <person name="Devos D.P."/>
            <person name="Kaster A.-K."/>
            <person name="Ovreas L."/>
            <person name="Rohde M."/>
            <person name="Galperin M.Y."/>
            <person name="Jogler C."/>
        </authorList>
    </citation>
    <scope>NUCLEOTIDE SEQUENCE [LARGE SCALE GENOMIC DNA]</scope>
    <source>
        <strain evidence="3 4">HG15A2</strain>
    </source>
</reference>
<evidence type="ECO:0000313" key="4">
    <source>
        <dbReference type="Proteomes" id="UP000319852"/>
    </source>
</evidence>
<evidence type="ECO:0000259" key="2">
    <source>
        <dbReference type="PROSITE" id="PS50914"/>
    </source>
</evidence>
<dbReference type="EMBL" id="CP036263">
    <property type="protein sequence ID" value="QDS99932.1"/>
    <property type="molecule type" value="Genomic_DNA"/>
</dbReference>
<organism evidence="3 4">
    <name type="scientific">Adhaeretor mobilis</name>
    <dbReference type="NCBI Taxonomy" id="1930276"/>
    <lineage>
        <taxon>Bacteria</taxon>
        <taxon>Pseudomonadati</taxon>
        <taxon>Planctomycetota</taxon>
        <taxon>Planctomycetia</taxon>
        <taxon>Pirellulales</taxon>
        <taxon>Lacipirellulaceae</taxon>
        <taxon>Adhaeretor</taxon>
    </lineage>
</organism>
<dbReference type="Pfam" id="PF04972">
    <property type="entry name" value="BON"/>
    <property type="match status" value="1"/>
</dbReference>
<dbReference type="Gene3D" id="3.30.1340.30">
    <property type="match status" value="1"/>
</dbReference>
<feature type="domain" description="BON" evidence="2">
    <location>
        <begin position="27"/>
        <end position="95"/>
    </location>
</feature>
<dbReference type="KEGG" id="amob:HG15A2_32630"/>
<dbReference type="InterPro" id="IPR007055">
    <property type="entry name" value="BON_dom"/>
</dbReference>
<proteinExistence type="predicted"/>
<feature type="chain" id="PRO_5021741150" evidence="1">
    <location>
        <begin position="24"/>
        <end position="258"/>
    </location>
</feature>
<protein>
    <submittedName>
        <fullName evidence="3">BON domain protein</fullName>
    </submittedName>
</protein>